<evidence type="ECO:0000313" key="5">
    <source>
        <dbReference type="EMBL" id="GAE35932.1"/>
    </source>
</evidence>
<evidence type="ECO:0000256" key="2">
    <source>
        <dbReference type="ARBA" id="ARBA00022676"/>
    </source>
</evidence>
<dbReference type="Pfam" id="PF00535">
    <property type="entry name" value="Glycos_transf_2"/>
    <property type="match status" value="1"/>
</dbReference>
<dbReference type="eggNOG" id="COG1216">
    <property type="taxonomic scope" value="Bacteria"/>
</dbReference>
<name>W4QVM9_HALA3</name>
<organism evidence="5 6">
    <name type="scientific">Halalkalibacter akibai (strain ATCC 43226 / DSM 21942 / CIP 109018 / JCM 9157 / 1139)</name>
    <name type="common">Bacillus akibai</name>
    <dbReference type="NCBI Taxonomy" id="1236973"/>
    <lineage>
        <taxon>Bacteria</taxon>
        <taxon>Bacillati</taxon>
        <taxon>Bacillota</taxon>
        <taxon>Bacilli</taxon>
        <taxon>Bacillales</taxon>
        <taxon>Bacillaceae</taxon>
        <taxon>Halalkalibacter</taxon>
    </lineage>
</organism>
<evidence type="ECO:0000313" key="6">
    <source>
        <dbReference type="Proteomes" id="UP000018896"/>
    </source>
</evidence>
<feature type="domain" description="Glycosyltransferase 2-like" evidence="4">
    <location>
        <begin position="6"/>
        <end position="176"/>
    </location>
</feature>
<reference evidence="5 6" key="1">
    <citation type="journal article" date="2014" name="Genome Announc.">
        <title>Draft Genome Sequences of Three Alkaliphilic Bacillus Strains, Bacillus wakoensis JCM 9140T, Bacillus akibai JCM 9157T, and Bacillus hemicellulosilyticus JCM 9152T.</title>
        <authorList>
            <person name="Yuki M."/>
            <person name="Oshima K."/>
            <person name="Suda W."/>
            <person name="Oshida Y."/>
            <person name="Kitamura K."/>
            <person name="Iida T."/>
            <person name="Hattori M."/>
            <person name="Ohkuma M."/>
        </authorList>
    </citation>
    <scope>NUCLEOTIDE SEQUENCE [LARGE SCALE GENOMIC DNA]</scope>
    <source>
        <strain evidence="5 6">JCM 9157</strain>
    </source>
</reference>
<evidence type="ECO:0000259" key="4">
    <source>
        <dbReference type="Pfam" id="PF00535"/>
    </source>
</evidence>
<dbReference type="AlphaFoldDB" id="W4QVM9"/>
<dbReference type="PANTHER" id="PTHR22916:SF51">
    <property type="entry name" value="GLYCOSYLTRANSFERASE EPSH-RELATED"/>
    <property type="match status" value="1"/>
</dbReference>
<dbReference type="SUPFAM" id="SSF53448">
    <property type="entry name" value="Nucleotide-diphospho-sugar transferases"/>
    <property type="match status" value="1"/>
</dbReference>
<comment type="similarity">
    <text evidence="1">Belongs to the glycosyltransferase 2 family.</text>
</comment>
<keyword evidence="6" id="KW-1185">Reference proteome</keyword>
<dbReference type="Gene3D" id="3.90.550.10">
    <property type="entry name" value="Spore Coat Polysaccharide Biosynthesis Protein SpsA, Chain A"/>
    <property type="match status" value="1"/>
</dbReference>
<keyword evidence="2" id="KW-0328">Glycosyltransferase</keyword>
<proteinExistence type="inferred from homology"/>
<keyword evidence="3 5" id="KW-0808">Transferase</keyword>
<dbReference type="InterPro" id="IPR001173">
    <property type="entry name" value="Glyco_trans_2-like"/>
</dbReference>
<dbReference type="GO" id="GO:0016757">
    <property type="term" value="F:glycosyltransferase activity"/>
    <property type="evidence" value="ECO:0007669"/>
    <property type="project" value="UniProtKB-KW"/>
</dbReference>
<dbReference type="PANTHER" id="PTHR22916">
    <property type="entry name" value="GLYCOSYLTRANSFERASE"/>
    <property type="match status" value="1"/>
</dbReference>
<dbReference type="OrthoDB" id="396512at2"/>
<dbReference type="STRING" id="1236973.JCM9157_3073"/>
<evidence type="ECO:0000256" key="3">
    <source>
        <dbReference type="ARBA" id="ARBA00022679"/>
    </source>
</evidence>
<accession>W4QVM9</accession>
<comment type="caution">
    <text evidence="5">The sequence shown here is derived from an EMBL/GenBank/DDBJ whole genome shotgun (WGS) entry which is preliminary data.</text>
</comment>
<dbReference type="EMBL" id="BAUV01000025">
    <property type="protein sequence ID" value="GAE35932.1"/>
    <property type="molecule type" value="Genomic_DNA"/>
</dbReference>
<evidence type="ECO:0000256" key="1">
    <source>
        <dbReference type="ARBA" id="ARBA00006739"/>
    </source>
</evidence>
<sequence>MAPKLSIIVPVYKAEKFIQQCIDSILKQSFTDFELILINDGSPDNSGVILDQYLNKDSRVKVIHKNNEGPSATRNMGIKAAKGEFIGFVDSDDTLEINMLDKMYKTGVSSNADIVACGYVEIDDSNKIINQAISPLNSKLYLEGNNIKEELELLLKSNKTLGYASLCNKIYKRTFLIENQLLLNETIKIAEDLCFNITAFLKAERVCSINEGLYNYRRINTESIMNSKDKNFYLHLSARNEILNTLKNNGIAPKVLMKTRRYENCKTIADYLNQIIDITKSKTSISKKYLMIKEIIHEEYFLKAMNDYDNNYLLMKARVIVNVLKIYLYITLMAKKLTKT</sequence>
<dbReference type="RefSeq" id="WP_035665575.1">
    <property type="nucleotide sequence ID" value="NZ_BAUV01000025.1"/>
</dbReference>
<dbReference type="Proteomes" id="UP000018896">
    <property type="component" value="Unassembled WGS sequence"/>
</dbReference>
<dbReference type="InterPro" id="IPR029044">
    <property type="entry name" value="Nucleotide-diphossugar_trans"/>
</dbReference>
<gene>
    <name evidence="5" type="ORF">JCM9157_3073</name>
</gene>
<protein>
    <submittedName>
        <fullName evidence="5">Glycosyltransferase</fullName>
    </submittedName>
</protein>
<dbReference type="CDD" id="cd00761">
    <property type="entry name" value="Glyco_tranf_GTA_type"/>
    <property type="match status" value="1"/>
</dbReference>